<dbReference type="RefSeq" id="WP_106126954.1">
    <property type="nucleotide sequence ID" value="NZ_PVZG01000006.1"/>
</dbReference>
<dbReference type="Proteomes" id="UP000239209">
    <property type="component" value="Unassembled WGS sequence"/>
</dbReference>
<sequence length="98" mass="10649">MHRAASDVIATAQRILGGLEQDDPVTLANLPRPDVDSPVDFVEQYTGYTSELLPAWGQLTPREQRDAFAAYVDGFGMAVVSRTIARCITELGERGIAV</sequence>
<gene>
    <name evidence="1" type="ORF">CLV70_1062</name>
</gene>
<reference evidence="1 2" key="1">
    <citation type="submission" date="2018-03" db="EMBL/GenBank/DDBJ databases">
        <title>Genomic Encyclopedia of Archaeal and Bacterial Type Strains, Phase II (KMG-II): from individual species to whole genera.</title>
        <authorList>
            <person name="Goeker M."/>
        </authorList>
    </citation>
    <scope>NUCLEOTIDE SEQUENCE [LARGE SCALE GENOMIC DNA]</scope>
    <source>
        <strain evidence="1 2">DSM 45348</strain>
    </source>
</reference>
<proteinExistence type="predicted"/>
<evidence type="ECO:0000313" key="2">
    <source>
        <dbReference type="Proteomes" id="UP000239209"/>
    </source>
</evidence>
<keyword evidence="2" id="KW-1185">Reference proteome</keyword>
<accession>A0A2T0S7B4</accession>
<dbReference type="AlphaFoldDB" id="A0A2T0S7B4"/>
<organism evidence="1 2">
    <name type="scientific">Pseudosporangium ferrugineum</name>
    <dbReference type="NCBI Taxonomy" id="439699"/>
    <lineage>
        <taxon>Bacteria</taxon>
        <taxon>Bacillati</taxon>
        <taxon>Actinomycetota</taxon>
        <taxon>Actinomycetes</taxon>
        <taxon>Micromonosporales</taxon>
        <taxon>Micromonosporaceae</taxon>
        <taxon>Pseudosporangium</taxon>
    </lineage>
</organism>
<evidence type="ECO:0000313" key="1">
    <source>
        <dbReference type="EMBL" id="PRY29285.1"/>
    </source>
</evidence>
<name>A0A2T0S7B4_9ACTN</name>
<dbReference type="EMBL" id="PVZG01000006">
    <property type="protein sequence ID" value="PRY29285.1"/>
    <property type="molecule type" value="Genomic_DNA"/>
</dbReference>
<protein>
    <submittedName>
        <fullName evidence="1">Uncharacterized protein</fullName>
    </submittedName>
</protein>
<comment type="caution">
    <text evidence="1">The sequence shown here is derived from an EMBL/GenBank/DDBJ whole genome shotgun (WGS) entry which is preliminary data.</text>
</comment>